<dbReference type="KEGG" id="pgb:H744_2c1082"/>
<dbReference type="SUPFAM" id="SSF53850">
    <property type="entry name" value="Periplasmic binding protein-like II"/>
    <property type="match status" value="1"/>
</dbReference>
<name>A0A0C5WRT5_9GAMM</name>
<dbReference type="PANTHER" id="PTHR30006:SF25">
    <property type="entry name" value="PHOSPHOGLYCERATE TRANSPORT REGULATORY PROTEIN PGTC"/>
    <property type="match status" value="1"/>
</dbReference>
<dbReference type="Gene3D" id="3.40.190.10">
    <property type="entry name" value="Periplasmic binding protein-like II"/>
    <property type="match status" value="2"/>
</dbReference>
<dbReference type="PANTHER" id="PTHR30006">
    <property type="entry name" value="THIAMINE-BINDING PERIPLASMIC PROTEIN-RELATED"/>
    <property type="match status" value="1"/>
</dbReference>
<organism evidence="3 4">
    <name type="scientific">Photobacterium gaetbulicola Gung47</name>
    <dbReference type="NCBI Taxonomy" id="658445"/>
    <lineage>
        <taxon>Bacteria</taxon>
        <taxon>Pseudomonadati</taxon>
        <taxon>Pseudomonadota</taxon>
        <taxon>Gammaproteobacteria</taxon>
        <taxon>Vibrionales</taxon>
        <taxon>Vibrionaceae</taxon>
        <taxon>Photobacterium</taxon>
    </lineage>
</organism>
<dbReference type="EMBL" id="CP005974">
    <property type="protein sequence ID" value="AJR07769.1"/>
    <property type="molecule type" value="Genomic_DNA"/>
</dbReference>
<dbReference type="AlphaFoldDB" id="A0A0C5WRT5"/>
<gene>
    <name evidence="3" type="ORF">H744_2c1082</name>
</gene>
<evidence type="ECO:0000256" key="1">
    <source>
        <dbReference type="ARBA" id="ARBA00022729"/>
    </source>
</evidence>
<dbReference type="PATRIC" id="fig|658445.3.peg.2969"/>
<evidence type="ECO:0000313" key="3">
    <source>
        <dbReference type="EMBL" id="AJR07769.1"/>
    </source>
</evidence>
<evidence type="ECO:0000256" key="2">
    <source>
        <dbReference type="SAM" id="SignalP"/>
    </source>
</evidence>
<dbReference type="Pfam" id="PF13343">
    <property type="entry name" value="SBP_bac_6"/>
    <property type="match status" value="1"/>
</dbReference>
<reference evidence="3 4" key="1">
    <citation type="submission" date="2013-05" db="EMBL/GenBank/DDBJ databases">
        <title>Complete genome sequence of the lipase-producing bacterium Photobacterium gaetbulicola Gung47.</title>
        <authorList>
            <person name="Kim Y.-O."/>
        </authorList>
    </citation>
    <scope>NUCLEOTIDE SEQUENCE [LARGE SCALE GENOMIC DNA]</scope>
    <source>
        <strain evidence="3 4">Gung47</strain>
    </source>
</reference>
<sequence length="421" mass="48474">MMKLLYAVILFLSLSSWAKPTDQLIILTTFTAESLQPILKQFKQQYPEVHFTILHRREASSLRLLSHDDHDIDIVISSSRTLFTPLVEEGRLLPLNALNYDSTFQQQRFMQDSIANVAIFGYSGYGLMWNDDYLAKHHLPSPDSWESLTDPRFFRHLVMSSPARSGTTHIMVENILQHYGWKHGWQLLMQIGGNLSSVSARSYGVKNSIARGLVGIGPIIDSYAYESQKLFPFINFTYQPNSPLMPSYVAAVKNINQAQHSIEFIKFLLSDDIQQTLSTSSLNKYALHQTMRQPYEIAALDHRLMEQRSTLVKQLFEQSINYQLIRLNQAWQLIHKIKQLNGLSSEEQRQFNLAIRLASTPPVSETQSRNPILRNSLSLSRGDIPTAQLTKNWRTIMTEQLDQAIRICEQLLENHESKRKR</sequence>
<dbReference type="STRING" id="658445.H744_2c1082"/>
<protein>
    <submittedName>
        <fullName evidence="3">Phosphoglycerate transport regulatory protein PgtC</fullName>
    </submittedName>
</protein>
<dbReference type="GO" id="GO:0030288">
    <property type="term" value="C:outer membrane-bounded periplasmic space"/>
    <property type="evidence" value="ECO:0007669"/>
    <property type="project" value="TreeGrafter"/>
</dbReference>
<dbReference type="Proteomes" id="UP000032303">
    <property type="component" value="Chromosome 2"/>
</dbReference>
<dbReference type="HOGENOM" id="CLU_040513_0_0_6"/>
<accession>A0A0C5WRT5</accession>
<feature type="signal peptide" evidence="2">
    <location>
        <begin position="1"/>
        <end position="18"/>
    </location>
</feature>
<evidence type="ECO:0000313" key="4">
    <source>
        <dbReference type="Proteomes" id="UP000032303"/>
    </source>
</evidence>
<keyword evidence="4" id="KW-1185">Reference proteome</keyword>
<keyword evidence="1 2" id="KW-0732">Signal</keyword>
<dbReference type="OrthoDB" id="305758at2"/>
<feature type="chain" id="PRO_5002184372" evidence="2">
    <location>
        <begin position="19"/>
        <end position="421"/>
    </location>
</feature>
<proteinExistence type="predicted"/>